<gene>
    <name evidence="1" type="ORF">ACFO0C_26710</name>
</gene>
<accession>A0ABV8J3J8</accession>
<reference evidence="2" key="1">
    <citation type="journal article" date="2019" name="Int. J. Syst. Evol. Microbiol.">
        <title>The Global Catalogue of Microorganisms (GCM) 10K type strain sequencing project: providing services to taxonomists for standard genome sequencing and annotation.</title>
        <authorList>
            <consortium name="The Broad Institute Genomics Platform"/>
            <consortium name="The Broad Institute Genome Sequencing Center for Infectious Disease"/>
            <person name="Wu L."/>
            <person name="Ma J."/>
        </authorList>
    </citation>
    <scope>NUCLEOTIDE SEQUENCE [LARGE SCALE GENOMIC DNA]</scope>
    <source>
        <strain evidence="2">TBRC 5832</strain>
    </source>
</reference>
<dbReference type="EMBL" id="JBHSBL010000019">
    <property type="protein sequence ID" value="MFC4068535.1"/>
    <property type="molecule type" value="Genomic_DNA"/>
</dbReference>
<comment type="caution">
    <text evidence="1">The sequence shown here is derived from an EMBL/GenBank/DDBJ whole genome shotgun (WGS) entry which is preliminary data.</text>
</comment>
<dbReference type="Proteomes" id="UP001595867">
    <property type="component" value="Unassembled WGS sequence"/>
</dbReference>
<evidence type="ECO:0000313" key="1">
    <source>
        <dbReference type="EMBL" id="MFC4068535.1"/>
    </source>
</evidence>
<organism evidence="1 2">
    <name type="scientific">Actinoplanes subglobosus</name>
    <dbReference type="NCBI Taxonomy" id="1547892"/>
    <lineage>
        <taxon>Bacteria</taxon>
        <taxon>Bacillati</taxon>
        <taxon>Actinomycetota</taxon>
        <taxon>Actinomycetes</taxon>
        <taxon>Micromonosporales</taxon>
        <taxon>Micromonosporaceae</taxon>
        <taxon>Actinoplanes</taxon>
    </lineage>
</organism>
<dbReference type="RefSeq" id="WP_378069430.1">
    <property type="nucleotide sequence ID" value="NZ_JBHSBL010000019.1"/>
</dbReference>
<keyword evidence="2" id="KW-1185">Reference proteome</keyword>
<name>A0ABV8J3J8_9ACTN</name>
<protein>
    <submittedName>
        <fullName evidence="1">Uncharacterized protein</fullName>
    </submittedName>
</protein>
<proteinExistence type="predicted"/>
<sequence>MADVATMARLRRHFGADWPFDGLRDRIAAQPFLVERAGRPGELNRVEGLRDFLFYATPDGLLPVVTEA</sequence>
<evidence type="ECO:0000313" key="2">
    <source>
        <dbReference type="Proteomes" id="UP001595867"/>
    </source>
</evidence>